<dbReference type="GO" id="GO:0006633">
    <property type="term" value="P:fatty acid biosynthetic process"/>
    <property type="evidence" value="ECO:0007669"/>
    <property type="project" value="InterPro"/>
</dbReference>
<reference evidence="3" key="1">
    <citation type="submission" date="2020-09" db="EMBL/GenBank/DDBJ databases">
        <title>Hoyosella lacisalsi sp. nov., a halotolerant actinobacterium isolated from soil of Lake Gudzhirganskoe.</title>
        <authorList>
            <person name="Yang Q."/>
            <person name="Guo P.Y."/>
            <person name="Liu S.W."/>
            <person name="Li F.N."/>
            <person name="Sun C.H."/>
        </authorList>
    </citation>
    <scope>NUCLEOTIDE SEQUENCE</scope>
    <source>
        <strain evidence="3">G463</strain>
    </source>
</reference>
<evidence type="ECO:0000313" key="4">
    <source>
        <dbReference type="Proteomes" id="UP000642993"/>
    </source>
</evidence>
<dbReference type="Pfam" id="PF20791">
    <property type="entry name" value="Acyl-ACP_TE_C"/>
    <property type="match status" value="1"/>
</dbReference>
<comment type="caution">
    <text evidence="3">The sequence shown here is derived from an EMBL/GenBank/DDBJ whole genome shotgun (WGS) entry which is preliminary data.</text>
</comment>
<dbReference type="AlphaFoldDB" id="A0A927JF66"/>
<dbReference type="InterPro" id="IPR050563">
    <property type="entry name" value="4-hydroxybenzoyl-CoA_TE"/>
</dbReference>
<feature type="domain" description="Acyl-ACP thioesterase N-terminal hotdog" evidence="1">
    <location>
        <begin position="14"/>
        <end position="132"/>
    </location>
</feature>
<organism evidence="3 4">
    <name type="scientific">Lolliginicoccus lacisalsi</name>
    <dbReference type="NCBI Taxonomy" id="2742202"/>
    <lineage>
        <taxon>Bacteria</taxon>
        <taxon>Bacillati</taxon>
        <taxon>Actinomycetota</taxon>
        <taxon>Actinomycetes</taxon>
        <taxon>Mycobacteriales</taxon>
        <taxon>Hoyosellaceae</taxon>
        <taxon>Lolliginicoccus</taxon>
    </lineage>
</organism>
<dbReference type="GO" id="GO:0047617">
    <property type="term" value="F:fatty acyl-CoA hydrolase activity"/>
    <property type="evidence" value="ECO:0007669"/>
    <property type="project" value="TreeGrafter"/>
</dbReference>
<sequence length="248" mass="28107">MFDARLAPLPDSPHVFRTSWPVRAGDVDRNTSLRRDGVARYLQDAGFDHLDHVEARGEHPIWVVRRTVIDIIEPITFPDTVTVERWCSGISSRWCTMRVRLSTPTGGLIETEGFWINLSPTSGMPTRITDGFEKMLGSTAETQRLRWRSWITETPLERDTRAAFPIRAVDIDLLGHVNNSIYLQAVEEVLHHRPELQSVPTRTAIEYLAPIPPDAEVELAIRQDEKAFITWFTVNGKTSAQAKVAPLD</sequence>
<dbReference type="InterPro" id="IPR029069">
    <property type="entry name" value="HotDog_dom_sf"/>
</dbReference>
<proteinExistence type="predicted"/>
<dbReference type="SUPFAM" id="SSF54637">
    <property type="entry name" value="Thioesterase/thiol ester dehydrase-isomerase"/>
    <property type="match status" value="2"/>
</dbReference>
<evidence type="ECO:0000259" key="2">
    <source>
        <dbReference type="Pfam" id="PF20791"/>
    </source>
</evidence>
<evidence type="ECO:0008006" key="5">
    <source>
        <dbReference type="Google" id="ProtNLM"/>
    </source>
</evidence>
<dbReference type="PANTHER" id="PTHR31793:SF24">
    <property type="entry name" value="LONG-CHAIN ACYL-COA THIOESTERASE FADM"/>
    <property type="match status" value="1"/>
</dbReference>
<feature type="domain" description="Acyl-ACP thioesterase-like C-terminal" evidence="2">
    <location>
        <begin position="156"/>
        <end position="234"/>
    </location>
</feature>
<keyword evidence="4" id="KW-1185">Reference proteome</keyword>
<dbReference type="Proteomes" id="UP000642993">
    <property type="component" value="Unassembled WGS sequence"/>
</dbReference>
<dbReference type="InterPro" id="IPR002864">
    <property type="entry name" value="Acyl-ACP_thioesterase_NHD"/>
</dbReference>
<evidence type="ECO:0000313" key="3">
    <source>
        <dbReference type="EMBL" id="MBD8507827.1"/>
    </source>
</evidence>
<dbReference type="PANTHER" id="PTHR31793">
    <property type="entry name" value="4-HYDROXYBENZOYL-COA THIOESTERASE FAMILY MEMBER"/>
    <property type="match status" value="1"/>
</dbReference>
<evidence type="ECO:0000259" key="1">
    <source>
        <dbReference type="Pfam" id="PF01643"/>
    </source>
</evidence>
<gene>
    <name evidence="3" type="ORF">HT102_15160</name>
</gene>
<dbReference type="InterPro" id="IPR049427">
    <property type="entry name" value="Acyl-ACP_TE_C"/>
</dbReference>
<dbReference type="Gene3D" id="3.10.129.10">
    <property type="entry name" value="Hotdog Thioesterase"/>
    <property type="match status" value="1"/>
</dbReference>
<name>A0A927JF66_9ACTN</name>
<dbReference type="RefSeq" id="WP_192040293.1">
    <property type="nucleotide sequence ID" value="NZ_JACYWE010000011.1"/>
</dbReference>
<protein>
    <recommendedName>
        <fullName evidence="5">Acyl-ACP thioesterase</fullName>
    </recommendedName>
</protein>
<dbReference type="EMBL" id="JACYWE010000011">
    <property type="protein sequence ID" value="MBD8507827.1"/>
    <property type="molecule type" value="Genomic_DNA"/>
</dbReference>
<dbReference type="Pfam" id="PF01643">
    <property type="entry name" value="Acyl-ACP_TE"/>
    <property type="match status" value="1"/>
</dbReference>
<accession>A0A927JF66</accession>
<dbReference type="CDD" id="cd00586">
    <property type="entry name" value="4HBT"/>
    <property type="match status" value="1"/>
</dbReference>